<dbReference type="Gene3D" id="1.25.40.10">
    <property type="entry name" value="Tetratricopeptide repeat domain"/>
    <property type="match status" value="1"/>
</dbReference>
<comment type="similarity">
    <text evidence="3">Belongs to the TTC27 family.</text>
</comment>
<name>A0A0X3P4C7_SCHSO</name>
<dbReference type="PANTHER" id="PTHR16193">
    <property type="entry name" value="TETRATRICOPEPTIDE REPEAT PROTEIN 27"/>
    <property type="match status" value="1"/>
</dbReference>
<evidence type="ECO:0000256" key="3">
    <source>
        <dbReference type="ARBA" id="ARBA00024020"/>
    </source>
</evidence>
<dbReference type="AlphaFoldDB" id="A0A0X3P4C7"/>
<accession>A0A0X3P4C7</accession>
<organism evidence="5">
    <name type="scientific">Schistocephalus solidus</name>
    <name type="common">Tapeworm</name>
    <dbReference type="NCBI Taxonomy" id="70667"/>
    <lineage>
        <taxon>Eukaryota</taxon>
        <taxon>Metazoa</taxon>
        <taxon>Spiralia</taxon>
        <taxon>Lophotrochozoa</taxon>
        <taxon>Platyhelminthes</taxon>
        <taxon>Cestoda</taxon>
        <taxon>Eucestoda</taxon>
        <taxon>Diphyllobothriidea</taxon>
        <taxon>Diphyllobothriidae</taxon>
        <taxon>Schistocephalus</taxon>
    </lineage>
</organism>
<dbReference type="InterPro" id="IPR044244">
    <property type="entry name" value="TTC27/Emw1"/>
</dbReference>
<feature type="repeat" description="TPR" evidence="4">
    <location>
        <begin position="236"/>
        <end position="269"/>
    </location>
</feature>
<dbReference type="SUPFAM" id="SSF48452">
    <property type="entry name" value="TPR-like"/>
    <property type="match status" value="1"/>
</dbReference>
<feature type="non-terminal residue" evidence="5">
    <location>
        <position position="1"/>
    </location>
</feature>
<keyword evidence="1" id="KW-0677">Repeat</keyword>
<dbReference type="InterPro" id="IPR013105">
    <property type="entry name" value="TPR_2"/>
</dbReference>
<keyword evidence="2 4" id="KW-0802">TPR repeat</keyword>
<evidence type="ECO:0000256" key="4">
    <source>
        <dbReference type="PROSITE-ProRule" id="PRU00339"/>
    </source>
</evidence>
<dbReference type="EMBL" id="GEEE01018558">
    <property type="protein sequence ID" value="JAP44667.1"/>
    <property type="molecule type" value="Transcribed_RNA"/>
</dbReference>
<dbReference type="InterPro" id="IPR019734">
    <property type="entry name" value="TPR_rpt"/>
</dbReference>
<sequence length="552" mass="62385">VVEQSYVLNWCEIHRRSHPNDELTKEQCLTLVNSVISAASSPSNVSENCERSSWPVLTEALFKRAPLEQRSFARIERALRQLEELTAQFGRPKPSVEDRGIHHFFWARMPSIWTIEMEYARVLASFGSLKAALDVYLRWEMWDDVITAYTLLGQSNLAEKCIRERITSGDETPDLYCSLGDVTKDPAHYEKAWELSNHKSARAMKSLGLRSLTVEKDPSKAAEYLEKSLLINRFQIDLWFTLGCCYLQLKNFPKAETAFRTCVSLEPDNFEAWNNLASAVIFSGRKAAALELLKEATKWNYESWRVWENILLASIDVSAFGDTIRAFHRLIDLRQKYLDPQILGILVRAVCEDTPDKEGCGASKYRKKLLELMGRATSTAPSDADTWRHYATLLLDDYDQSKPSVFQRAVQCLQKSYQCRLKNAQSGWELVAKARFAAITDLRALNKLLLSEKEAICGEEVTKKEEVVTATGDETPTTAGTETTSSNLVQLAFLHSSLSTLRLNINSLMSRLKKAGDCCVDPTVSSDLNRDIETLREMLSAVTTVLNDLPPV</sequence>
<dbReference type="Pfam" id="PF07719">
    <property type="entry name" value="TPR_2"/>
    <property type="match status" value="1"/>
</dbReference>
<proteinExistence type="inferred from homology"/>
<dbReference type="InterPro" id="IPR011990">
    <property type="entry name" value="TPR-like_helical_dom_sf"/>
</dbReference>
<dbReference type="PROSITE" id="PS50005">
    <property type="entry name" value="TPR"/>
    <property type="match status" value="1"/>
</dbReference>
<evidence type="ECO:0000256" key="1">
    <source>
        <dbReference type="ARBA" id="ARBA00022737"/>
    </source>
</evidence>
<reference evidence="5" key="1">
    <citation type="submission" date="2016-01" db="EMBL/GenBank/DDBJ databases">
        <title>Reference transcriptome for the parasite Schistocephalus solidus: insights into the molecular evolution of parasitism.</title>
        <authorList>
            <person name="Hebert F.O."/>
            <person name="Grambauer S."/>
            <person name="Barber I."/>
            <person name="Landry C.R."/>
            <person name="Aubin-Horth N."/>
        </authorList>
    </citation>
    <scope>NUCLEOTIDE SEQUENCE</scope>
</reference>
<dbReference type="PANTHER" id="PTHR16193:SF0">
    <property type="entry name" value="TETRATRICOPEPTIDE REPEAT PROTEIN 27"/>
    <property type="match status" value="1"/>
</dbReference>
<protein>
    <submittedName>
        <fullName evidence="5">Uncharacterized protein</fullName>
    </submittedName>
</protein>
<dbReference type="SMART" id="SM00028">
    <property type="entry name" value="TPR"/>
    <property type="match status" value="3"/>
</dbReference>
<evidence type="ECO:0000256" key="2">
    <source>
        <dbReference type="ARBA" id="ARBA00022803"/>
    </source>
</evidence>
<gene>
    <name evidence="5" type="ORF">TR157400</name>
</gene>
<dbReference type="Pfam" id="PF13181">
    <property type="entry name" value="TPR_8"/>
    <property type="match status" value="1"/>
</dbReference>
<evidence type="ECO:0000313" key="5">
    <source>
        <dbReference type="EMBL" id="JAP44667.1"/>
    </source>
</evidence>